<organism evidence="13 14">
    <name type="scientific">Prochlorococcus marinus (strain MIT 9211)</name>
    <dbReference type="NCBI Taxonomy" id="93059"/>
    <lineage>
        <taxon>Bacteria</taxon>
        <taxon>Bacillati</taxon>
        <taxon>Cyanobacteriota</taxon>
        <taxon>Cyanophyceae</taxon>
        <taxon>Synechococcales</taxon>
        <taxon>Prochlorococcaceae</taxon>
        <taxon>Prochlorococcus</taxon>
    </lineage>
</organism>
<evidence type="ECO:0000256" key="4">
    <source>
        <dbReference type="ARBA" id="ARBA00022490"/>
    </source>
</evidence>
<keyword evidence="4" id="KW-0963">Cytoplasm</keyword>
<evidence type="ECO:0000256" key="10">
    <source>
        <dbReference type="ARBA" id="ARBA00029774"/>
    </source>
</evidence>
<evidence type="ECO:0000256" key="7">
    <source>
        <dbReference type="ARBA" id="ARBA00022695"/>
    </source>
</evidence>
<keyword evidence="6" id="KW-0819">tRNA processing</keyword>
<dbReference type="GO" id="GO:0005737">
    <property type="term" value="C:cytoplasm"/>
    <property type="evidence" value="ECO:0007669"/>
    <property type="project" value="UniProtKB-SubCell"/>
</dbReference>
<dbReference type="GO" id="GO:0003725">
    <property type="term" value="F:double-stranded RNA binding"/>
    <property type="evidence" value="ECO:0007669"/>
    <property type="project" value="InterPro"/>
</dbReference>
<dbReference type="InterPro" id="IPR017945">
    <property type="entry name" value="DHBP_synth_RibB-like_a/b_dom"/>
</dbReference>
<keyword evidence="8" id="KW-0547">Nucleotide-binding</keyword>
<comment type="similarity">
    <text evidence="2">Belongs to the SUA5 family.</text>
</comment>
<dbReference type="Proteomes" id="UP000000788">
    <property type="component" value="Chromosome"/>
</dbReference>
<evidence type="ECO:0000256" key="9">
    <source>
        <dbReference type="ARBA" id="ARBA00022840"/>
    </source>
</evidence>
<proteinExistence type="inferred from homology"/>
<dbReference type="Gene3D" id="3.90.870.10">
    <property type="entry name" value="DHBP synthase"/>
    <property type="match status" value="1"/>
</dbReference>
<dbReference type="GO" id="GO:0005524">
    <property type="term" value="F:ATP binding"/>
    <property type="evidence" value="ECO:0007669"/>
    <property type="project" value="UniProtKB-KW"/>
</dbReference>
<dbReference type="OrthoDB" id="9814580at2"/>
<keyword evidence="9" id="KW-0067">ATP-binding</keyword>
<sequence length="196" mass="21359">MQLSLFDSCNLVKKLNEGSPVVFPTDTLPALAALPKHSSQLWEIKNRSRMKPLILMGESPKQLFKFVYPNVLEDAIYMANRYWPGPLTMVLPSSSNLVGLLNPGGSSIGLRIPECDLAKKFLAKSGPLATTSANLSGQKPSIDPEEITKCFPGFPLLGPIPWPKSSGLASTVIAWQGPGNWHLIRRGAVIPENLEK</sequence>
<dbReference type="PANTHER" id="PTHR17490">
    <property type="entry name" value="SUA5"/>
    <property type="match status" value="1"/>
</dbReference>
<evidence type="ECO:0000313" key="14">
    <source>
        <dbReference type="Proteomes" id="UP000000788"/>
    </source>
</evidence>
<evidence type="ECO:0000256" key="8">
    <source>
        <dbReference type="ARBA" id="ARBA00022741"/>
    </source>
</evidence>
<comment type="subcellular location">
    <subcellularLocation>
        <location evidence="1">Cytoplasm</location>
    </subcellularLocation>
</comment>
<dbReference type="PROSITE" id="PS51163">
    <property type="entry name" value="YRDC"/>
    <property type="match status" value="1"/>
</dbReference>
<dbReference type="GO" id="GO:0061710">
    <property type="term" value="F:L-threonylcarbamoyladenylate synthase"/>
    <property type="evidence" value="ECO:0007669"/>
    <property type="project" value="UniProtKB-EC"/>
</dbReference>
<dbReference type="EC" id="2.7.7.87" evidence="3"/>
<dbReference type="KEGG" id="pmj:P9211_03541"/>
<dbReference type="EMBL" id="CP000878">
    <property type="protein sequence ID" value="ABX08285.1"/>
    <property type="molecule type" value="Genomic_DNA"/>
</dbReference>
<dbReference type="SUPFAM" id="SSF55821">
    <property type="entry name" value="YrdC/RibB"/>
    <property type="match status" value="1"/>
</dbReference>
<evidence type="ECO:0000256" key="5">
    <source>
        <dbReference type="ARBA" id="ARBA00022679"/>
    </source>
</evidence>
<feature type="domain" description="YrdC-like" evidence="12">
    <location>
        <begin position="5"/>
        <end position="189"/>
    </location>
</feature>
<dbReference type="GO" id="GO:0000049">
    <property type="term" value="F:tRNA binding"/>
    <property type="evidence" value="ECO:0007669"/>
    <property type="project" value="TreeGrafter"/>
</dbReference>
<dbReference type="RefSeq" id="WP_012194909.1">
    <property type="nucleotide sequence ID" value="NC_009976.1"/>
</dbReference>
<dbReference type="InterPro" id="IPR050156">
    <property type="entry name" value="TC-AMP_synthase_SUA5"/>
</dbReference>
<dbReference type="AlphaFoldDB" id="A9BDX5"/>
<evidence type="ECO:0000256" key="1">
    <source>
        <dbReference type="ARBA" id="ARBA00004496"/>
    </source>
</evidence>
<dbReference type="GO" id="GO:0006450">
    <property type="term" value="P:regulation of translational fidelity"/>
    <property type="evidence" value="ECO:0007669"/>
    <property type="project" value="TreeGrafter"/>
</dbReference>
<dbReference type="eggNOG" id="COG0009">
    <property type="taxonomic scope" value="Bacteria"/>
</dbReference>
<accession>A9BDX5</accession>
<evidence type="ECO:0000313" key="13">
    <source>
        <dbReference type="EMBL" id="ABX08285.1"/>
    </source>
</evidence>
<evidence type="ECO:0000256" key="11">
    <source>
        <dbReference type="ARBA" id="ARBA00048366"/>
    </source>
</evidence>
<keyword evidence="5" id="KW-0808">Transferase</keyword>
<comment type="catalytic activity">
    <reaction evidence="11">
        <text>L-threonine + hydrogencarbonate + ATP = L-threonylcarbamoyladenylate + diphosphate + H2O</text>
        <dbReference type="Rhea" id="RHEA:36407"/>
        <dbReference type="ChEBI" id="CHEBI:15377"/>
        <dbReference type="ChEBI" id="CHEBI:17544"/>
        <dbReference type="ChEBI" id="CHEBI:30616"/>
        <dbReference type="ChEBI" id="CHEBI:33019"/>
        <dbReference type="ChEBI" id="CHEBI:57926"/>
        <dbReference type="ChEBI" id="CHEBI:73682"/>
        <dbReference type="EC" id="2.7.7.87"/>
    </reaction>
</comment>
<evidence type="ECO:0000256" key="6">
    <source>
        <dbReference type="ARBA" id="ARBA00022694"/>
    </source>
</evidence>
<evidence type="ECO:0000259" key="12">
    <source>
        <dbReference type="PROSITE" id="PS51163"/>
    </source>
</evidence>
<dbReference type="GO" id="GO:0008033">
    <property type="term" value="P:tRNA processing"/>
    <property type="evidence" value="ECO:0007669"/>
    <property type="project" value="UniProtKB-KW"/>
</dbReference>
<dbReference type="HOGENOM" id="CLU_031397_3_1_3"/>
<name>A9BDX5_PROM4</name>
<dbReference type="STRING" id="93059.P9211_03541"/>
<protein>
    <recommendedName>
        <fullName evidence="10">L-threonylcarbamoyladenylate synthase</fullName>
        <ecNumber evidence="3">2.7.7.87</ecNumber>
    </recommendedName>
    <alternativeName>
        <fullName evidence="10">L-threonylcarbamoyladenylate synthase</fullName>
    </alternativeName>
</protein>
<dbReference type="InterPro" id="IPR006070">
    <property type="entry name" value="Sua5-like_dom"/>
</dbReference>
<keyword evidence="14" id="KW-1185">Reference proteome</keyword>
<gene>
    <name evidence="13" type="primary">sua5</name>
    <name evidence="13" type="ordered locus">P9211_03541</name>
</gene>
<evidence type="ECO:0000256" key="2">
    <source>
        <dbReference type="ARBA" id="ARBA00007663"/>
    </source>
</evidence>
<dbReference type="PANTHER" id="PTHR17490:SF16">
    <property type="entry name" value="THREONYLCARBAMOYL-AMP SYNTHASE"/>
    <property type="match status" value="1"/>
</dbReference>
<evidence type="ECO:0000256" key="3">
    <source>
        <dbReference type="ARBA" id="ARBA00012584"/>
    </source>
</evidence>
<dbReference type="Pfam" id="PF01300">
    <property type="entry name" value="Sua5_yciO_yrdC"/>
    <property type="match status" value="1"/>
</dbReference>
<keyword evidence="7" id="KW-0548">Nucleotidyltransferase</keyword>
<reference evidence="13 14" key="1">
    <citation type="journal article" date="2007" name="PLoS Genet.">
        <title>Patterns and implications of gene gain and loss in the evolution of Prochlorococcus.</title>
        <authorList>
            <person name="Kettler G.C."/>
            <person name="Martiny A.C."/>
            <person name="Huang K."/>
            <person name="Zucker J."/>
            <person name="Coleman M.L."/>
            <person name="Rodrigue S."/>
            <person name="Chen F."/>
            <person name="Lapidus A."/>
            <person name="Ferriera S."/>
            <person name="Johnson J."/>
            <person name="Steglich C."/>
            <person name="Church G.M."/>
            <person name="Richardson P."/>
            <person name="Chisholm S.W."/>
        </authorList>
    </citation>
    <scope>NUCLEOTIDE SEQUENCE [LARGE SCALE GENOMIC DNA]</scope>
    <source>
        <strain evidence="14">MIT 9211</strain>
    </source>
</reference>